<reference evidence="1 2" key="1">
    <citation type="submission" date="2022-09" db="EMBL/GenBank/DDBJ databases">
        <title>Interaction between co-microsymbionts with complementary sets of symbiotic genes in legume-rhizobium systems.</title>
        <authorList>
            <person name="Safronova V."/>
            <person name="Sazanova A."/>
            <person name="Afonin A."/>
            <person name="Chirak E."/>
        </authorList>
    </citation>
    <scope>NUCLEOTIDE SEQUENCE [LARGE SCALE GENOMIC DNA]</scope>
    <source>
        <strain evidence="1 2">A18/4-1</strain>
        <plasmid evidence="1 2">p_unnamed1</plasmid>
    </source>
</reference>
<dbReference type="EMBL" id="CP104964">
    <property type="protein sequence ID" value="UXN68058.1"/>
    <property type="molecule type" value="Genomic_DNA"/>
</dbReference>
<evidence type="ECO:0008006" key="3">
    <source>
        <dbReference type="Google" id="ProtNLM"/>
    </source>
</evidence>
<name>A0ABY6C733_9HYPH</name>
<organism evidence="1 2">
    <name type="scientific">Devosia neptuniae</name>
    <dbReference type="NCBI Taxonomy" id="191302"/>
    <lineage>
        <taxon>Bacteria</taxon>
        <taxon>Pseudomonadati</taxon>
        <taxon>Pseudomonadota</taxon>
        <taxon>Alphaproteobacteria</taxon>
        <taxon>Hyphomicrobiales</taxon>
        <taxon>Devosiaceae</taxon>
        <taxon>Devosia</taxon>
    </lineage>
</organism>
<accession>A0ABY6C733</accession>
<evidence type="ECO:0000313" key="2">
    <source>
        <dbReference type="Proteomes" id="UP001061862"/>
    </source>
</evidence>
<gene>
    <name evidence="1" type="ORF">N8A98_00635</name>
</gene>
<keyword evidence="2" id="KW-1185">Reference proteome</keyword>
<proteinExistence type="predicted"/>
<keyword evidence="1" id="KW-0614">Plasmid</keyword>
<geneLocation type="plasmid" evidence="1 2">
    <name>p_unnamed1</name>
</geneLocation>
<protein>
    <recommendedName>
        <fullName evidence="3">CopG family transcriptional regulator</fullName>
    </recommendedName>
</protein>
<sequence length="68" mass="7566">MTSVELDEDLLDGVERFIADRNEPPRGKMTYEDAVNVIVRDWLMGQGYVPLPDDDDSITSALDAAKVP</sequence>
<dbReference type="RefSeq" id="WP_262165684.1">
    <property type="nucleotide sequence ID" value="NZ_CP104964.1"/>
</dbReference>
<dbReference type="Proteomes" id="UP001061862">
    <property type="component" value="Plasmid p_unnamed1"/>
</dbReference>
<evidence type="ECO:0000313" key="1">
    <source>
        <dbReference type="EMBL" id="UXN68058.1"/>
    </source>
</evidence>